<proteinExistence type="predicted"/>
<protein>
    <submittedName>
        <fullName evidence="3">Pc20g10280 protein</fullName>
    </submittedName>
</protein>
<name>B6HFM7_PENRW</name>
<dbReference type="eggNOG" id="ENOG502SQDU">
    <property type="taxonomic scope" value="Eukaryota"/>
</dbReference>
<feature type="compositionally biased region" description="Low complexity" evidence="1">
    <location>
        <begin position="196"/>
        <end position="215"/>
    </location>
</feature>
<feature type="region of interest" description="Disordered" evidence="1">
    <location>
        <begin position="196"/>
        <end position="219"/>
    </location>
</feature>
<dbReference type="VEuPathDB" id="FungiDB:PCH_Pc20g10280"/>
<dbReference type="OMA" id="AKCYNSN"/>
<dbReference type="Proteomes" id="UP000000724">
    <property type="component" value="Contig Pc00c20"/>
</dbReference>
<gene>
    <name evidence="3" type="ORF">Pc20g10280</name>
    <name evidence="3" type="ORF">PCH_Pc20g10280</name>
</gene>
<reference evidence="3 4" key="1">
    <citation type="journal article" date="2008" name="Nat. Biotechnol.">
        <title>Genome sequencing and analysis of the filamentous fungus Penicillium chrysogenum.</title>
        <authorList>
            <person name="van den Berg M.A."/>
            <person name="Albang R."/>
            <person name="Albermann K."/>
            <person name="Badger J.H."/>
            <person name="Daran J.-M."/>
            <person name="Driessen A.J.M."/>
            <person name="Garcia-Estrada C."/>
            <person name="Fedorova N.D."/>
            <person name="Harris D.M."/>
            <person name="Heijne W.H.M."/>
            <person name="Joardar V.S."/>
            <person name="Kiel J.A.K.W."/>
            <person name="Kovalchuk A."/>
            <person name="Martin J.F."/>
            <person name="Nierman W.C."/>
            <person name="Nijland J.G."/>
            <person name="Pronk J.T."/>
            <person name="Roubos J.A."/>
            <person name="van der Klei I.J."/>
            <person name="van Peij N.N.M.E."/>
            <person name="Veenhuis M."/>
            <person name="von Doehren H."/>
            <person name="Wagner C."/>
            <person name="Wortman J.R."/>
            <person name="Bovenberg R.A.L."/>
        </authorList>
    </citation>
    <scope>NUCLEOTIDE SEQUENCE [LARGE SCALE GENOMIC DNA]</scope>
    <source>
        <strain evidence="4">ATCC 28089 / DSM 1075 / NRRL 1951 / Wisconsin 54-1255</strain>
    </source>
</reference>
<dbReference type="BioCyc" id="PCHR:PC20G10280-MONOMER"/>
<keyword evidence="2" id="KW-1133">Transmembrane helix</keyword>
<feature type="transmembrane region" description="Helical" evidence="2">
    <location>
        <begin position="225"/>
        <end position="248"/>
    </location>
</feature>
<sequence>MKVVNWSCSELLDNRKCTFLWPRLNCQDTQWGPYNEQITHVVCPHPVLSNLQPPNPFPQASSASSLLKTNAMAKCYNSNGTPDTGRILCSADGNPAQCCGQGEICASNGLCMNIEENGQTSYWLNTCTDPEWGNKSVPTCPSQCAHHQYFGGNGVRICGKGTFCCSGFSSCSCSDSETFTLGSVRAVTALTISPSSAPAITESSSPTPAPSGSSGKSESGDNLDVGLGVGLGVGIPVVFGVIAAFWFFRRRRGRAAAKNGTLLEQVATVPITREQGPPQELATSKARPHLELQ</sequence>
<evidence type="ECO:0000313" key="4">
    <source>
        <dbReference type="Proteomes" id="UP000000724"/>
    </source>
</evidence>
<dbReference type="STRING" id="500485.B6HFM7"/>
<keyword evidence="2" id="KW-0812">Transmembrane</keyword>
<evidence type="ECO:0000256" key="2">
    <source>
        <dbReference type="SAM" id="Phobius"/>
    </source>
</evidence>
<dbReference type="EMBL" id="AM920435">
    <property type="protein sequence ID" value="CAP86357.1"/>
    <property type="molecule type" value="Genomic_DNA"/>
</dbReference>
<evidence type="ECO:0000256" key="1">
    <source>
        <dbReference type="SAM" id="MobiDB-lite"/>
    </source>
</evidence>
<organism evidence="3 4">
    <name type="scientific">Penicillium rubens (strain ATCC 28089 / DSM 1075 / NRRL 1951 / Wisconsin 54-1255)</name>
    <name type="common">Penicillium chrysogenum</name>
    <dbReference type="NCBI Taxonomy" id="500485"/>
    <lineage>
        <taxon>Eukaryota</taxon>
        <taxon>Fungi</taxon>
        <taxon>Dikarya</taxon>
        <taxon>Ascomycota</taxon>
        <taxon>Pezizomycotina</taxon>
        <taxon>Eurotiomycetes</taxon>
        <taxon>Eurotiomycetidae</taxon>
        <taxon>Eurotiales</taxon>
        <taxon>Aspergillaceae</taxon>
        <taxon>Penicillium</taxon>
        <taxon>Penicillium chrysogenum species complex</taxon>
    </lineage>
</organism>
<keyword evidence="4" id="KW-1185">Reference proteome</keyword>
<feature type="region of interest" description="Disordered" evidence="1">
    <location>
        <begin position="269"/>
        <end position="293"/>
    </location>
</feature>
<dbReference type="AlphaFoldDB" id="B6HFM7"/>
<accession>B6HFM7</accession>
<keyword evidence="2" id="KW-0472">Membrane</keyword>
<dbReference type="OrthoDB" id="5215637at2759"/>
<evidence type="ECO:0000313" key="3">
    <source>
        <dbReference type="EMBL" id="CAP86357.1"/>
    </source>
</evidence>
<dbReference type="HOGENOM" id="CLU_950287_0_0_1"/>